<evidence type="ECO:0000256" key="1">
    <source>
        <dbReference type="RuleBase" id="RU367022"/>
    </source>
</evidence>
<dbReference type="AlphaFoldDB" id="A0A2A6CDT4"/>
<evidence type="ECO:0000313" key="4">
    <source>
        <dbReference type="Proteomes" id="UP000005239"/>
    </source>
</evidence>
<keyword evidence="1" id="KW-0187">Copper transport</keyword>
<reference evidence="3" key="2">
    <citation type="submission" date="2022-06" db="UniProtKB">
        <authorList>
            <consortium name="EnsemblMetazoa"/>
        </authorList>
    </citation>
    <scope>IDENTIFICATION</scope>
    <source>
        <strain evidence="3">PS312</strain>
    </source>
</reference>
<dbReference type="GO" id="GO:0005375">
    <property type="term" value="F:copper ion transmembrane transporter activity"/>
    <property type="evidence" value="ECO:0007669"/>
    <property type="project" value="UniProtKB-UniRule"/>
</dbReference>
<dbReference type="Pfam" id="PF04145">
    <property type="entry name" value="Ctr"/>
    <property type="match status" value="1"/>
</dbReference>
<keyword evidence="4" id="KW-1185">Reference proteome</keyword>
<dbReference type="EnsemblMetazoa" id="PPA02980.1">
    <property type="protein sequence ID" value="PPA02980.1"/>
    <property type="gene ID" value="WBGene00092534"/>
</dbReference>
<name>A0A2A6CDT4_PRIPA</name>
<keyword evidence="1" id="KW-0812">Transmembrane</keyword>
<comment type="similarity">
    <text evidence="1">Belongs to the copper transporter (Ctr) (TC 1.A.56) family. SLC31A subfamily.</text>
</comment>
<gene>
    <name evidence="3" type="primary">WBGene00092534</name>
</gene>
<keyword evidence="1" id="KW-0186">Copper</keyword>
<keyword evidence="1" id="KW-0472">Membrane</keyword>
<feature type="transmembrane region" description="Helical" evidence="1">
    <location>
        <begin position="41"/>
        <end position="66"/>
    </location>
</feature>
<evidence type="ECO:0000313" key="3">
    <source>
        <dbReference type="EnsemblMetazoa" id="PPA02980.1"/>
    </source>
</evidence>
<protein>
    <recommendedName>
        <fullName evidence="1">Copper transport protein</fullName>
    </recommendedName>
</protein>
<feature type="region of interest" description="Disordered" evidence="2">
    <location>
        <begin position="1"/>
        <end position="20"/>
    </location>
</feature>
<feature type="compositionally biased region" description="Polar residues" evidence="2">
    <location>
        <begin position="1"/>
        <end position="14"/>
    </location>
</feature>
<dbReference type="InterPro" id="IPR007274">
    <property type="entry name" value="Cop_transporter"/>
</dbReference>
<evidence type="ECO:0000256" key="2">
    <source>
        <dbReference type="SAM" id="MobiDB-lite"/>
    </source>
</evidence>
<accession>A0A8R1YC24</accession>
<keyword evidence="1" id="KW-0813">Transport</keyword>
<keyword evidence="1" id="KW-0406">Ion transport</keyword>
<comment type="subcellular location">
    <subcellularLocation>
        <location evidence="1">Membrane</location>
        <topology evidence="1">Multi-pass membrane protein</topology>
    </subcellularLocation>
</comment>
<proteinExistence type="inferred from homology"/>
<sequence>MDNSTSVPLVTTEQPPLLDHSEMPQDHLKMNHKMPMPEETIIYGQTAETSSMILSCLVVVLLCFVMKAARWARMKREETRTSSRSSARDGRITSRHLPDVILHCLQLTCSYLLMLVFMRCDVCLCAATVAGEVIARLFFASYLPIVSLKKISFNDTQ</sequence>
<dbReference type="OrthoDB" id="161814at2759"/>
<keyword evidence="1" id="KW-1133">Transmembrane helix</keyword>
<reference evidence="4" key="1">
    <citation type="journal article" date="2008" name="Nat. Genet.">
        <title>The Pristionchus pacificus genome provides a unique perspective on nematode lifestyle and parasitism.</title>
        <authorList>
            <person name="Dieterich C."/>
            <person name="Clifton S.W."/>
            <person name="Schuster L.N."/>
            <person name="Chinwalla A."/>
            <person name="Delehaunty K."/>
            <person name="Dinkelacker I."/>
            <person name="Fulton L."/>
            <person name="Fulton R."/>
            <person name="Godfrey J."/>
            <person name="Minx P."/>
            <person name="Mitreva M."/>
            <person name="Roeseler W."/>
            <person name="Tian H."/>
            <person name="Witte H."/>
            <person name="Yang S.P."/>
            <person name="Wilson R.K."/>
            <person name="Sommer R.J."/>
        </authorList>
    </citation>
    <scope>NUCLEOTIDE SEQUENCE [LARGE SCALE GENOMIC DNA]</scope>
    <source>
        <strain evidence="4">PS312</strain>
    </source>
</reference>
<dbReference type="PANTHER" id="PTHR12483">
    <property type="entry name" value="SOLUTE CARRIER FAMILY 31 COPPER TRANSPORTERS"/>
    <property type="match status" value="1"/>
</dbReference>
<dbReference type="Proteomes" id="UP000005239">
    <property type="component" value="Unassembled WGS sequence"/>
</dbReference>
<organism evidence="3 4">
    <name type="scientific">Pristionchus pacificus</name>
    <name type="common">Parasitic nematode worm</name>
    <dbReference type="NCBI Taxonomy" id="54126"/>
    <lineage>
        <taxon>Eukaryota</taxon>
        <taxon>Metazoa</taxon>
        <taxon>Ecdysozoa</taxon>
        <taxon>Nematoda</taxon>
        <taxon>Chromadorea</taxon>
        <taxon>Rhabditida</taxon>
        <taxon>Rhabditina</taxon>
        <taxon>Diplogasteromorpha</taxon>
        <taxon>Diplogasteroidea</taxon>
        <taxon>Neodiplogasteridae</taxon>
        <taxon>Pristionchus</taxon>
    </lineage>
</organism>
<dbReference type="PANTHER" id="PTHR12483:SF30">
    <property type="entry name" value="COPPER TRANSPORT PROTEIN"/>
    <property type="match status" value="1"/>
</dbReference>
<accession>A0A2A6CDT4</accession>
<dbReference type="GO" id="GO:0016020">
    <property type="term" value="C:membrane"/>
    <property type="evidence" value="ECO:0007669"/>
    <property type="project" value="UniProtKB-SubCell"/>
</dbReference>